<evidence type="ECO:0000313" key="3">
    <source>
        <dbReference type="EMBL" id="MBC5638989.1"/>
    </source>
</evidence>
<feature type="compositionally biased region" description="Polar residues" evidence="2">
    <location>
        <begin position="178"/>
        <end position="188"/>
    </location>
</feature>
<name>A0A8I0AAQ6_9CLOT</name>
<sequence>MKSKFLNKAILMPLFCGICCFTLTFLLTKGINHDEGKYLEITSRNKKLLSNLQKIDLEIFSLEKQILDANEDISKLKSQKESLQISLGLDIEETTENENGEGENVNSNLALPLQDNEEDLSYPSYSEQETSYSTNNSYSSSLNGGNSSLLESTPQTPEPPVVVPPENNNPIESNTEPDNNLDTDSIPPTSAEDDIPSDSSPDSDTN</sequence>
<comment type="caution">
    <text evidence="3">The sequence shown here is derived from an EMBL/GenBank/DDBJ whole genome shotgun (WGS) entry which is preliminary data.</text>
</comment>
<gene>
    <name evidence="3" type="ORF">H8R92_00810</name>
</gene>
<protein>
    <submittedName>
        <fullName evidence="3">Uncharacterized protein</fullName>
    </submittedName>
</protein>
<reference evidence="3" key="1">
    <citation type="submission" date="2020-08" db="EMBL/GenBank/DDBJ databases">
        <title>Genome public.</title>
        <authorList>
            <person name="Liu C."/>
            <person name="Sun Q."/>
        </authorList>
    </citation>
    <scope>NUCLEOTIDE SEQUENCE</scope>
    <source>
        <strain evidence="3">NSJ-42</strain>
    </source>
</reference>
<keyword evidence="1" id="KW-0175">Coiled coil</keyword>
<keyword evidence="4" id="KW-1185">Reference proteome</keyword>
<dbReference type="RefSeq" id="WP_186834412.1">
    <property type="nucleotide sequence ID" value="NZ_JACOOQ010000001.1"/>
</dbReference>
<accession>A0A8I0AAQ6</accession>
<feature type="compositionally biased region" description="Low complexity" evidence="2">
    <location>
        <begin position="164"/>
        <end position="177"/>
    </location>
</feature>
<organism evidence="3 4">
    <name type="scientific">Clostridium lentum</name>
    <dbReference type="NCBI Taxonomy" id="2763037"/>
    <lineage>
        <taxon>Bacteria</taxon>
        <taxon>Bacillati</taxon>
        <taxon>Bacillota</taxon>
        <taxon>Clostridia</taxon>
        <taxon>Eubacteriales</taxon>
        <taxon>Clostridiaceae</taxon>
        <taxon>Clostridium</taxon>
    </lineage>
</organism>
<evidence type="ECO:0000256" key="1">
    <source>
        <dbReference type="SAM" id="Coils"/>
    </source>
</evidence>
<dbReference type="AlphaFoldDB" id="A0A8I0AAQ6"/>
<feature type="compositionally biased region" description="Low complexity" evidence="2">
    <location>
        <begin position="129"/>
        <end position="155"/>
    </location>
</feature>
<feature type="compositionally biased region" description="Low complexity" evidence="2">
    <location>
        <begin position="197"/>
        <end position="206"/>
    </location>
</feature>
<proteinExistence type="predicted"/>
<evidence type="ECO:0000313" key="4">
    <source>
        <dbReference type="Proteomes" id="UP000662088"/>
    </source>
</evidence>
<dbReference type="EMBL" id="JACOOQ010000001">
    <property type="protein sequence ID" value="MBC5638989.1"/>
    <property type="molecule type" value="Genomic_DNA"/>
</dbReference>
<dbReference type="Proteomes" id="UP000662088">
    <property type="component" value="Unassembled WGS sequence"/>
</dbReference>
<feature type="region of interest" description="Disordered" evidence="2">
    <location>
        <begin position="120"/>
        <end position="206"/>
    </location>
</feature>
<feature type="coiled-coil region" evidence="1">
    <location>
        <begin position="45"/>
        <end position="86"/>
    </location>
</feature>
<evidence type="ECO:0000256" key="2">
    <source>
        <dbReference type="SAM" id="MobiDB-lite"/>
    </source>
</evidence>